<dbReference type="SUPFAM" id="SSF52058">
    <property type="entry name" value="L domain-like"/>
    <property type="match status" value="1"/>
</dbReference>
<accession>A0A444YWW8</accession>
<dbReference type="Gene3D" id="3.80.10.10">
    <property type="entry name" value="Ribonuclease Inhibitor"/>
    <property type="match status" value="1"/>
</dbReference>
<protein>
    <recommendedName>
        <fullName evidence="3">Disease resistance protein</fullName>
    </recommendedName>
</protein>
<comment type="caution">
    <text evidence="1">The sequence shown here is derived from an EMBL/GenBank/DDBJ whole genome shotgun (WGS) entry which is preliminary data.</text>
</comment>
<dbReference type="InterPro" id="IPR044974">
    <property type="entry name" value="Disease_R_plants"/>
</dbReference>
<keyword evidence="2" id="KW-1185">Reference proteome</keyword>
<dbReference type="AlphaFoldDB" id="A0A444YWW8"/>
<dbReference type="PANTHER" id="PTHR11017">
    <property type="entry name" value="LEUCINE-RICH REPEAT-CONTAINING PROTEIN"/>
    <property type="match status" value="1"/>
</dbReference>
<dbReference type="STRING" id="3818.A0A444YWW8"/>
<dbReference type="InterPro" id="IPR032675">
    <property type="entry name" value="LRR_dom_sf"/>
</dbReference>
<dbReference type="GO" id="GO:0006952">
    <property type="term" value="P:defense response"/>
    <property type="evidence" value="ECO:0007669"/>
    <property type="project" value="InterPro"/>
</dbReference>
<evidence type="ECO:0000313" key="1">
    <source>
        <dbReference type="EMBL" id="RYR06413.1"/>
    </source>
</evidence>
<name>A0A444YWW8_ARAHY</name>
<proteinExistence type="predicted"/>
<gene>
    <name evidence="1" type="ORF">Ahy_B06g086145</name>
</gene>
<dbReference type="Proteomes" id="UP000289738">
    <property type="component" value="Chromosome B06"/>
</dbReference>
<reference evidence="1 2" key="1">
    <citation type="submission" date="2019-01" db="EMBL/GenBank/DDBJ databases">
        <title>Sequencing of cultivated peanut Arachis hypogaea provides insights into genome evolution and oil improvement.</title>
        <authorList>
            <person name="Chen X."/>
        </authorList>
    </citation>
    <scope>NUCLEOTIDE SEQUENCE [LARGE SCALE GENOMIC DNA]</scope>
    <source>
        <strain evidence="2">cv. Fuhuasheng</strain>
        <tissue evidence="1">Leaves</tissue>
    </source>
</reference>
<sequence>MHDLIREMGREIVREECLDDPGKRSRLWDSCDTYIVLKYSKGTQAIQSITLNMYEIDTIRLHPETFERMPELKLVRFHAPDFRRKLCAPEDITSLPKKLSYFHWDAFPLKSLPSSFGVERIVEIIMPNSGFKRFGKNPVSLRKVDLDGSSSLIQLPDLSKASNLREVSISGCKSLRQVSPSAVCSQKLKYLKVSNCESLERKNFLSALHSPQHPLRRFCVDEGLGQTNLKDWRRK</sequence>
<evidence type="ECO:0000313" key="2">
    <source>
        <dbReference type="Proteomes" id="UP000289738"/>
    </source>
</evidence>
<dbReference type="PANTHER" id="PTHR11017:SF479">
    <property type="entry name" value="DISEASE RESISTANCE PROTEIN (TIR-NBS-LRR CLASS) FAMILY"/>
    <property type="match status" value="1"/>
</dbReference>
<organism evidence="1 2">
    <name type="scientific">Arachis hypogaea</name>
    <name type="common">Peanut</name>
    <dbReference type="NCBI Taxonomy" id="3818"/>
    <lineage>
        <taxon>Eukaryota</taxon>
        <taxon>Viridiplantae</taxon>
        <taxon>Streptophyta</taxon>
        <taxon>Embryophyta</taxon>
        <taxon>Tracheophyta</taxon>
        <taxon>Spermatophyta</taxon>
        <taxon>Magnoliopsida</taxon>
        <taxon>eudicotyledons</taxon>
        <taxon>Gunneridae</taxon>
        <taxon>Pentapetalae</taxon>
        <taxon>rosids</taxon>
        <taxon>fabids</taxon>
        <taxon>Fabales</taxon>
        <taxon>Fabaceae</taxon>
        <taxon>Papilionoideae</taxon>
        <taxon>50 kb inversion clade</taxon>
        <taxon>dalbergioids sensu lato</taxon>
        <taxon>Dalbergieae</taxon>
        <taxon>Pterocarpus clade</taxon>
        <taxon>Arachis</taxon>
    </lineage>
</organism>
<dbReference type="EMBL" id="SDMP01000016">
    <property type="protein sequence ID" value="RYR06413.1"/>
    <property type="molecule type" value="Genomic_DNA"/>
</dbReference>
<evidence type="ECO:0008006" key="3">
    <source>
        <dbReference type="Google" id="ProtNLM"/>
    </source>
</evidence>